<dbReference type="STRING" id="1071382.H2AY45"/>
<dbReference type="AlphaFoldDB" id="H2AY45"/>
<dbReference type="HOGENOM" id="CLU_1570866_0_0_1"/>
<dbReference type="KEGG" id="kaf:KAFR_0G02640"/>
<organism evidence="2 3">
    <name type="scientific">Kazachstania africana (strain ATCC 22294 / BCRC 22015 / CBS 2517 / CECT 1963 / NBRC 1671 / NRRL Y-8276)</name>
    <name type="common">Yeast</name>
    <name type="synonym">Kluyveromyces africanus</name>
    <dbReference type="NCBI Taxonomy" id="1071382"/>
    <lineage>
        <taxon>Eukaryota</taxon>
        <taxon>Fungi</taxon>
        <taxon>Dikarya</taxon>
        <taxon>Ascomycota</taxon>
        <taxon>Saccharomycotina</taxon>
        <taxon>Saccharomycetes</taxon>
        <taxon>Saccharomycetales</taxon>
        <taxon>Saccharomycetaceae</taxon>
        <taxon>Kazachstania</taxon>
    </lineage>
</organism>
<dbReference type="GeneID" id="13887274"/>
<evidence type="ECO:0008006" key="4">
    <source>
        <dbReference type="Google" id="ProtNLM"/>
    </source>
</evidence>
<feature type="region of interest" description="Disordered" evidence="1">
    <location>
        <begin position="36"/>
        <end position="59"/>
    </location>
</feature>
<evidence type="ECO:0000313" key="3">
    <source>
        <dbReference type="Proteomes" id="UP000005220"/>
    </source>
</evidence>
<gene>
    <name evidence="2" type="primary">KAFR0G02640</name>
    <name evidence="2" type="ORF">KAFR_0G02640</name>
</gene>
<evidence type="ECO:0000313" key="2">
    <source>
        <dbReference type="EMBL" id="CCF59295.1"/>
    </source>
</evidence>
<proteinExistence type="predicted"/>
<accession>H2AY45</accession>
<keyword evidence="3" id="KW-1185">Reference proteome</keyword>
<name>H2AY45_KAZAF</name>
<reference evidence="2 3" key="1">
    <citation type="journal article" date="2011" name="Proc. Natl. Acad. Sci. U.S.A.">
        <title>Evolutionary erosion of yeast sex chromosomes by mating-type switching accidents.</title>
        <authorList>
            <person name="Gordon J.L."/>
            <person name="Armisen D."/>
            <person name="Proux-Wera E."/>
            <person name="Oheigeartaigh S.S."/>
            <person name="Byrne K.P."/>
            <person name="Wolfe K.H."/>
        </authorList>
    </citation>
    <scope>NUCLEOTIDE SEQUENCE [LARGE SCALE GENOMIC DNA]</scope>
    <source>
        <strain evidence="3">ATCC 22294 / BCRC 22015 / CBS 2517 / CECT 1963 / NBRC 1671 / NRRL Y-8276</strain>
    </source>
</reference>
<evidence type="ECO:0000256" key="1">
    <source>
        <dbReference type="SAM" id="MobiDB-lite"/>
    </source>
</evidence>
<dbReference type="Proteomes" id="UP000005220">
    <property type="component" value="Chromosome 7"/>
</dbReference>
<protein>
    <recommendedName>
        <fullName evidence="4">Anaphase-promoting complex subunit 13</fullName>
    </recommendedName>
</protein>
<dbReference type="InParanoid" id="H2AY45"/>
<dbReference type="EMBL" id="HE650827">
    <property type="protein sequence ID" value="CCF59295.1"/>
    <property type="molecule type" value="Genomic_DNA"/>
</dbReference>
<sequence length="170" mass="19578">MPKYRDSYYQYNHQIHSNHVIYSNWFNDMPIPNPDTNISASNNNNSLTNTDSTSTSNNGNSNLNSKYWDFFDTNALNQDFDLFNNIIVEPNGNLIFNKKNFNSNARVTEPDYNNDDDMNTLSDETDINCNGNNNDPDNSDNDVIVGSLFNIDTIERIKTFISSWEYTNNI</sequence>
<dbReference type="RefSeq" id="XP_003958430.1">
    <property type="nucleotide sequence ID" value="XM_003958381.1"/>
</dbReference>